<dbReference type="AlphaFoldDB" id="A0A1R0KUE4"/>
<gene>
    <name evidence="1" type="ORF">BS329_15790</name>
</gene>
<sequence length="189" mass="20900">MTIIWTETTTAPTVSSREANLDPDHTIGDIYTRTWERERRGIRELIWLYVAHWGSDEKYLTRWEYEAYDGDEVIAGWTSDDAVIVSRGNPNTERLIAGKTPDDLPDYSAGCGGCPAWGWTMVDVAEYRGLASADSARRWIAERSGEIGIISRDVETGAKIINGCDVVRVARSMVGRGKGGGRPSKTTSV</sequence>
<evidence type="ECO:0000313" key="2">
    <source>
        <dbReference type="Proteomes" id="UP000187486"/>
    </source>
</evidence>
<name>A0A1R0KUE4_9PSEU</name>
<evidence type="ECO:0000313" key="1">
    <source>
        <dbReference type="EMBL" id="OLZ51724.1"/>
    </source>
</evidence>
<dbReference type="RefSeq" id="WP_076161425.1">
    <property type="nucleotide sequence ID" value="NZ_JBEZVB010000122.1"/>
</dbReference>
<protein>
    <submittedName>
        <fullName evidence="1">Uncharacterized protein</fullName>
    </submittedName>
</protein>
<comment type="caution">
    <text evidence="1">The sequence shown here is derived from an EMBL/GenBank/DDBJ whole genome shotgun (WGS) entry which is preliminary data.</text>
</comment>
<keyword evidence="2" id="KW-1185">Reference proteome</keyword>
<proteinExistence type="predicted"/>
<dbReference type="Proteomes" id="UP000187486">
    <property type="component" value="Unassembled WGS sequence"/>
</dbReference>
<organism evidence="1 2">
    <name type="scientific">Amycolatopsis coloradensis</name>
    <dbReference type="NCBI Taxonomy" id="76021"/>
    <lineage>
        <taxon>Bacteria</taxon>
        <taxon>Bacillati</taxon>
        <taxon>Actinomycetota</taxon>
        <taxon>Actinomycetes</taxon>
        <taxon>Pseudonocardiales</taxon>
        <taxon>Pseudonocardiaceae</taxon>
        <taxon>Amycolatopsis</taxon>
    </lineage>
</organism>
<dbReference type="EMBL" id="MQUQ01000007">
    <property type="protein sequence ID" value="OLZ51724.1"/>
    <property type="molecule type" value="Genomic_DNA"/>
</dbReference>
<accession>A0A1R0KUE4</accession>
<reference evidence="1 2" key="1">
    <citation type="submission" date="2016-01" db="EMBL/GenBank/DDBJ databases">
        <title>Amycolatopsis coloradensis genome sequencing and assembly.</title>
        <authorList>
            <person name="Mayilraj S."/>
        </authorList>
    </citation>
    <scope>NUCLEOTIDE SEQUENCE [LARGE SCALE GENOMIC DNA]</scope>
    <source>
        <strain evidence="1 2">DSM 44225</strain>
    </source>
</reference>